<dbReference type="InterPro" id="IPR013229">
    <property type="entry name" value="PEGA"/>
</dbReference>
<feature type="domain" description="PEGA" evidence="3">
    <location>
        <begin position="133"/>
        <end position="197"/>
    </location>
</feature>
<evidence type="ECO:0000256" key="2">
    <source>
        <dbReference type="SAM" id="Phobius"/>
    </source>
</evidence>
<feature type="compositionally biased region" description="Basic and acidic residues" evidence="1">
    <location>
        <begin position="9"/>
        <end position="27"/>
    </location>
</feature>
<keyword evidence="2" id="KW-0812">Transmembrane</keyword>
<name>A0A2W5TG69_9BACT</name>
<evidence type="ECO:0000259" key="3">
    <source>
        <dbReference type="Pfam" id="PF08308"/>
    </source>
</evidence>
<dbReference type="Proteomes" id="UP000249061">
    <property type="component" value="Unassembled WGS sequence"/>
</dbReference>
<organism evidence="4 5">
    <name type="scientific">Archangium gephyra</name>
    <dbReference type="NCBI Taxonomy" id="48"/>
    <lineage>
        <taxon>Bacteria</taxon>
        <taxon>Pseudomonadati</taxon>
        <taxon>Myxococcota</taxon>
        <taxon>Myxococcia</taxon>
        <taxon>Myxococcales</taxon>
        <taxon>Cystobacterineae</taxon>
        <taxon>Archangiaceae</taxon>
        <taxon>Archangium</taxon>
    </lineage>
</organism>
<feature type="transmembrane region" description="Helical" evidence="2">
    <location>
        <begin position="91"/>
        <end position="109"/>
    </location>
</feature>
<comment type="caution">
    <text evidence="4">The sequence shown here is derived from an EMBL/GenBank/DDBJ whole genome shotgun (WGS) entry which is preliminary data.</text>
</comment>
<sequence length="198" mass="21661">MPMAGGFHDFPRQNDRVSDSNEKHDELFDGPSLNADGRLEKRLEALEPVPFAPAPAGAPELELDRKPPPVVVEMEPEPAPAPPSRSSGVKYVIGFLVLGALAFAAFLFFRPRIPVPDGISDSDFVRGMTAANGQLLISSTPSGARIFIDDTERGQTPWAVDNHWRGAVKVRLEARGYKTWEGIFQGGQDQTLDVQLKK</sequence>
<feature type="region of interest" description="Disordered" evidence="1">
    <location>
        <begin position="1"/>
        <end position="35"/>
    </location>
</feature>
<keyword evidence="2" id="KW-0472">Membrane</keyword>
<keyword evidence="2" id="KW-1133">Transmembrane helix</keyword>
<dbReference type="Pfam" id="PF08308">
    <property type="entry name" value="PEGA"/>
    <property type="match status" value="1"/>
</dbReference>
<evidence type="ECO:0000313" key="5">
    <source>
        <dbReference type="Proteomes" id="UP000249061"/>
    </source>
</evidence>
<reference evidence="4 5" key="1">
    <citation type="submission" date="2017-08" db="EMBL/GenBank/DDBJ databases">
        <title>Infants hospitalized years apart are colonized by the same room-sourced microbial strains.</title>
        <authorList>
            <person name="Brooks B."/>
            <person name="Olm M.R."/>
            <person name="Firek B.A."/>
            <person name="Baker R."/>
            <person name="Thomas B.C."/>
            <person name="Morowitz M.J."/>
            <person name="Banfield J.F."/>
        </authorList>
    </citation>
    <scope>NUCLEOTIDE SEQUENCE [LARGE SCALE GENOMIC DNA]</scope>
    <source>
        <strain evidence="4">S2_003_000_R2_14</strain>
    </source>
</reference>
<proteinExistence type="predicted"/>
<gene>
    <name evidence="4" type="ORF">DI536_17845</name>
</gene>
<protein>
    <recommendedName>
        <fullName evidence="3">PEGA domain-containing protein</fullName>
    </recommendedName>
</protein>
<evidence type="ECO:0000313" key="4">
    <source>
        <dbReference type="EMBL" id="PZR11516.1"/>
    </source>
</evidence>
<dbReference type="EMBL" id="QFQP01000014">
    <property type="protein sequence ID" value="PZR11516.1"/>
    <property type="molecule type" value="Genomic_DNA"/>
</dbReference>
<dbReference type="AlphaFoldDB" id="A0A2W5TG69"/>
<accession>A0A2W5TG69</accession>
<evidence type="ECO:0000256" key="1">
    <source>
        <dbReference type="SAM" id="MobiDB-lite"/>
    </source>
</evidence>